<dbReference type="Proteomes" id="UP001054945">
    <property type="component" value="Unassembled WGS sequence"/>
</dbReference>
<keyword evidence="3" id="KW-1185">Reference proteome</keyword>
<evidence type="ECO:0000313" key="3">
    <source>
        <dbReference type="Proteomes" id="UP001054945"/>
    </source>
</evidence>
<name>A0AAV4P493_CAEEX</name>
<protein>
    <submittedName>
        <fullName evidence="2">Uncharacterized protein</fullName>
    </submittedName>
</protein>
<comment type="caution">
    <text evidence="2">The sequence shown here is derived from an EMBL/GenBank/DDBJ whole genome shotgun (WGS) entry which is preliminary data.</text>
</comment>
<organism evidence="2 3">
    <name type="scientific">Caerostris extrusa</name>
    <name type="common">Bark spider</name>
    <name type="synonym">Caerostris bankana</name>
    <dbReference type="NCBI Taxonomy" id="172846"/>
    <lineage>
        <taxon>Eukaryota</taxon>
        <taxon>Metazoa</taxon>
        <taxon>Ecdysozoa</taxon>
        <taxon>Arthropoda</taxon>
        <taxon>Chelicerata</taxon>
        <taxon>Arachnida</taxon>
        <taxon>Araneae</taxon>
        <taxon>Araneomorphae</taxon>
        <taxon>Entelegynae</taxon>
        <taxon>Araneoidea</taxon>
        <taxon>Araneidae</taxon>
        <taxon>Caerostris</taxon>
    </lineage>
</organism>
<evidence type="ECO:0000256" key="1">
    <source>
        <dbReference type="SAM" id="MobiDB-lite"/>
    </source>
</evidence>
<evidence type="ECO:0000313" key="2">
    <source>
        <dbReference type="EMBL" id="GIX90749.1"/>
    </source>
</evidence>
<dbReference type="EMBL" id="BPLR01021527">
    <property type="protein sequence ID" value="GIX90749.1"/>
    <property type="molecule type" value="Genomic_DNA"/>
</dbReference>
<proteinExistence type="predicted"/>
<dbReference type="AlphaFoldDB" id="A0AAV4P493"/>
<reference evidence="2 3" key="1">
    <citation type="submission" date="2021-06" db="EMBL/GenBank/DDBJ databases">
        <title>Caerostris extrusa draft genome.</title>
        <authorList>
            <person name="Kono N."/>
            <person name="Arakawa K."/>
        </authorList>
    </citation>
    <scope>NUCLEOTIDE SEQUENCE [LARGE SCALE GENOMIC DNA]</scope>
</reference>
<sequence length="72" mass="8459">MNGFKEDFVQSIKQVLKDPEYANDCPLWLGVQSKILLQNLRREARLDRGRRSLSTKKRSFSEHHRQQSGCIN</sequence>
<gene>
    <name evidence="2" type="ORF">CEXT_321311</name>
</gene>
<feature type="region of interest" description="Disordered" evidence="1">
    <location>
        <begin position="47"/>
        <end position="72"/>
    </location>
</feature>
<accession>A0AAV4P493</accession>